<dbReference type="RefSeq" id="WP_005289359.1">
    <property type="nucleotide sequence ID" value="NZ_CM000961.1"/>
</dbReference>
<feature type="transmembrane region" description="Helical" evidence="2">
    <location>
        <begin position="175"/>
        <end position="197"/>
    </location>
</feature>
<keyword evidence="2" id="KW-0472">Membrane</keyword>
<feature type="chain" id="PRO_5003108531" description="TPM domain-containing protein" evidence="3">
    <location>
        <begin position="34"/>
        <end position="674"/>
    </location>
</feature>
<feature type="signal peptide" evidence="3">
    <location>
        <begin position="1"/>
        <end position="33"/>
    </location>
</feature>
<dbReference type="AlphaFoldDB" id="D7WEB9"/>
<evidence type="ECO:0000259" key="4">
    <source>
        <dbReference type="Pfam" id="PF04536"/>
    </source>
</evidence>
<gene>
    <name evidence="5" type="ORF">HMPREF0291_11153</name>
</gene>
<dbReference type="Gene3D" id="3.10.310.50">
    <property type="match status" value="1"/>
</dbReference>
<comment type="caution">
    <text evidence="5">The sequence shown here is derived from an EMBL/GenBank/DDBJ whole genome shotgun (WGS) entry which is preliminary data.</text>
</comment>
<name>D7WEB9_9CORY</name>
<dbReference type="Proteomes" id="UP000004208">
    <property type="component" value="Unassembled WGS sequence"/>
</dbReference>
<evidence type="ECO:0000256" key="3">
    <source>
        <dbReference type="SAM" id="SignalP"/>
    </source>
</evidence>
<evidence type="ECO:0000313" key="5">
    <source>
        <dbReference type="EMBL" id="EFK53496.1"/>
    </source>
</evidence>
<protein>
    <recommendedName>
        <fullName evidence="4">TPM domain-containing protein</fullName>
    </recommendedName>
</protein>
<dbReference type="OrthoDB" id="5105562at2"/>
<feature type="coiled-coil region" evidence="1">
    <location>
        <begin position="431"/>
        <end position="469"/>
    </location>
</feature>
<evidence type="ECO:0000256" key="2">
    <source>
        <dbReference type="SAM" id="Phobius"/>
    </source>
</evidence>
<sequence>MTPRNFPRSIRIALAVPALAGAAAFSAAPLAYAAFSGDEQVLAQTATALSPTGLSENVTDDAGVLSGAEKQQIESAIQQLKQDKQLNAYVVYMDSFGGQDPAEWVREAITDKGPNTAVLAIDTEGKFNVNAGSQWSSGDVDNMYDAAYSQLTGKNYGAAGLNAINAVNGSSDGEGAALVAGGLGAAALAGGGFYMYGRNKNNKRDRKQLESARALAPGDTESLGRLPTHTLEELAHDALVQTDESIRLGKEELEIASAEFGADRVRPFTSAMNQATSELQRAFNTHQRLGDAIPETEPEKRAMLIDIISSCGQAEEALKAKAEEFQEMRGVLMKANEEVDAIFQRTVDLRARIEPARATLSDLQSRYDEQLLSSITQNVDIAQGSIQEAEGQLEQARGLASQPAGQQGALIDILRGAQHAVEVADTNLRAIEHAEANISTARTNLPALIQEIQDELQEIEQLKQQTNQGARIDVRALDAVSSRAREALSQMGNRPETDPLALYTELTHLDADIDEQIDQARGVASDQQRRLQLLDQQLQVANAQIQGAEDLINSRGRIIRSRARTLLAEAKRQYAEALNRRTQDTKNAIEFARAATDSARRAVNAANDDITSYRNQQTTQSMNTMANAIIWGSILGGGGGGGFGGGGFGGGGGGFSGGGGGGFAGGMGGRGGSF</sequence>
<keyword evidence="2" id="KW-0812">Transmembrane</keyword>
<dbReference type="eggNOG" id="COG1511">
    <property type="taxonomic scope" value="Bacteria"/>
</dbReference>
<dbReference type="STRING" id="585529.HMPREF0291_11153"/>
<keyword evidence="3" id="KW-0732">Signal</keyword>
<reference evidence="5" key="1">
    <citation type="submission" date="2010-06" db="EMBL/GenBank/DDBJ databases">
        <authorList>
            <person name="Muzny D."/>
            <person name="Qin X."/>
            <person name="Buhay C."/>
            <person name="Dugan-Rocha S."/>
            <person name="Ding Y."/>
            <person name="Chen G."/>
            <person name="Hawes A."/>
            <person name="Holder M."/>
            <person name="Jhangiani S."/>
            <person name="Johnson A."/>
            <person name="Khan Z."/>
            <person name="Li Z."/>
            <person name="Liu W."/>
            <person name="Liu X."/>
            <person name="Perez L."/>
            <person name="Shen H."/>
            <person name="Wang Q."/>
            <person name="Watt J."/>
            <person name="Xi L."/>
            <person name="Xin Y."/>
            <person name="Zhou J."/>
            <person name="Deng J."/>
            <person name="Jiang H."/>
            <person name="Liu Y."/>
            <person name="Qu J."/>
            <person name="Song X.-Z."/>
            <person name="Zhang L."/>
            <person name="Villasana D."/>
            <person name="Johnson A."/>
            <person name="Liu J."/>
            <person name="Liyanage D."/>
            <person name="Lorensuhewa L."/>
            <person name="Robinson T."/>
            <person name="Song A."/>
            <person name="Song B.-B."/>
            <person name="Dinh H."/>
            <person name="Thornton R."/>
            <person name="Coyle M."/>
            <person name="Francisco L."/>
            <person name="Jackson L."/>
            <person name="Javaid M."/>
            <person name="Korchina V."/>
            <person name="Kovar C."/>
            <person name="Mata R."/>
            <person name="Mathew T."/>
            <person name="Ngo R."/>
            <person name="Nguyen L."/>
            <person name="Nguyen N."/>
            <person name="Okwuonu G."/>
            <person name="Ongeri F."/>
            <person name="Pham C."/>
            <person name="Simmons D."/>
            <person name="Wilczek-Boney K."/>
            <person name="Hale W."/>
            <person name="Jakkamsetti A."/>
            <person name="Pham P."/>
            <person name="Ruth R."/>
            <person name="San Lucas F."/>
            <person name="Warren J."/>
            <person name="Zhang J."/>
            <person name="Zhao Z."/>
            <person name="Zhou C."/>
            <person name="Zhu D."/>
            <person name="Lee S."/>
            <person name="Bess C."/>
            <person name="Blankenburg K."/>
            <person name="Forbes L."/>
            <person name="Fu Q."/>
            <person name="Gubbala S."/>
            <person name="Hirani K."/>
            <person name="Jayaseelan J.C."/>
            <person name="Lara F."/>
            <person name="Munidasa M."/>
            <person name="Palculict T."/>
            <person name="Patil S."/>
            <person name="Pu L.-L."/>
            <person name="Saada N."/>
            <person name="Tang L."/>
            <person name="Weissenberger G."/>
            <person name="Zhu Y."/>
            <person name="Hemphill L."/>
            <person name="Shang Y."/>
            <person name="Youmans B."/>
            <person name="Ayvaz T."/>
            <person name="Ross M."/>
            <person name="Santibanez J."/>
            <person name="Aqrawi P."/>
            <person name="Gross S."/>
            <person name="Joshi V."/>
            <person name="Fowler G."/>
            <person name="Nazareth L."/>
            <person name="Reid J."/>
            <person name="Worley K."/>
            <person name="Petrosino J."/>
            <person name="Highlander S."/>
            <person name="Gibbs R."/>
        </authorList>
    </citation>
    <scope>NUCLEOTIDE SEQUENCE [LARGE SCALE GENOMIC DNA]</scope>
    <source>
        <strain evidence="5">ATCC 33030</strain>
    </source>
</reference>
<dbReference type="InterPro" id="IPR007621">
    <property type="entry name" value="TPM_dom"/>
</dbReference>
<feature type="domain" description="TPM" evidence="4">
    <location>
        <begin position="58"/>
        <end position="167"/>
    </location>
</feature>
<organism evidence="5 6">
    <name type="scientific">Corynebacterium genitalium ATCC 33030</name>
    <dbReference type="NCBI Taxonomy" id="585529"/>
    <lineage>
        <taxon>Bacteria</taxon>
        <taxon>Bacillati</taxon>
        <taxon>Actinomycetota</taxon>
        <taxon>Actinomycetes</taxon>
        <taxon>Mycobacteriales</taxon>
        <taxon>Corynebacteriaceae</taxon>
        <taxon>Corynebacterium</taxon>
    </lineage>
</organism>
<dbReference type="EMBL" id="ACLJ02000003">
    <property type="protein sequence ID" value="EFK53496.1"/>
    <property type="molecule type" value="Genomic_DNA"/>
</dbReference>
<evidence type="ECO:0000313" key="6">
    <source>
        <dbReference type="Proteomes" id="UP000004208"/>
    </source>
</evidence>
<keyword evidence="2" id="KW-1133">Transmembrane helix</keyword>
<evidence type="ECO:0000256" key="1">
    <source>
        <dbReference type="SAM" id="Coils"/>
    </source>
</evidence>
<keyword evidence="6" id="KW-1185">Reference proteome</keyword>
<feature type="coiled-coil region" evidence="1">
    <location>
        <begin position="524"/>
        <end position="595"/>
    </location>
</feature>
<dbReference type="HOGENOM" id="CLU_013689_1_0_11"/>
<keyword evidence="1" id="KW-0175">Coiled coil</keyword>
<proteinExistence type="predicted"/>
<accession>D7WEB9</accession>
<dbReference type="Pfam" id="PF04536">
    <property type="entry name" value="TPM_phosphatase"/>
    <property type="match status" value="1"/>
</dbReference>